<evidence type="ECO:0000313" key="6">
    <source>
        <dbReference type="EMBL" id="PKU51138.1"/>
    </source>
</evidence>
<evidence type="ECO:0000313" key="7">
    <source>
        <dbReference type="Proteomes" id="UP000234956"/>
    </source>
</evidence>
<dbReference type="Pfam" id="PF00440">
    <property type="entry name" value="TetR_N"/>
    <property type="match status" value="1"/>
</dbReference>
<dbReference type="PRINTS" id="PR00455">
    <property type="entry name" value="HTHTETR"/>
</dbReference>
<dbReference type="EMBL" id="PDFK01000004">
    <property type="protein sequence ID" value="PKU51138.1"/>
    <property type="molecule type" value="Genomic_DNA"/>
</dbReference>
<comment type="caution">
    <text evidence="6">The sequence shown here is derived from an EMBL/GenBank/DDBJ whole genome shotgun (WGS) entry which is preliminary data.</text>
</comment>
<dbReference type="RefSeq" id="WP_089935014.1">
    <property type="nucleotide sequence ID" value="NZ_JAZBNI010000008.1"/>
</dbReference>
<accession>A0A2I0UYI7</accession>
<evidence type="ECO:0000256" key="2">
    <source>
        <dbReference type="ARBA" id="ARBA00023125"/>
    </source>
</evidence>
<evidence type="ECO:0000256" key="4">
    <source>
        <dbReference type="PROSITE-ProRule" id="PRU00335"/>
    </source>
</evidence>
<dbReference type="AlphaFoldDB" id="A0A2I0UYI7"/>
<keyword evidence="2 4" id="KW-0238">DNA-binding</keyword>
<evidence type="ECO:0000256" key="1">
    <source>
        <dbReference type="ARBA" id="ARBA00023015"/>
    </source>
</evidence>
<dbReference type="GO" id="GO:0000976">
    <property type="term" value="F:transcription cis-regulatory region binding"/>
    <property type="evidence" value="ECO:0007669"/>
    <property type="project" value="TreeGrafter"/>
</dbReference>
<dbReference type="Proteomes" id="UP000234956">
    <property type="component" value="Unassembled WGS sequence"/>
</dbReference>
<dbReference type="PANTHER" id="PTHR30055">
    <property type="entry name" value="HTH-TYPE TRANSCRIPTIONAL REGULATOR RUTR"/>
    <property type="match status" value="1"/>
</dbReference>
<evidence type="ECO:0000259" key="5">
    <source>
        <dbReference type="PROSITE" id="PS50977"/>
    </source>
</evidence>
<reference evidence="6 7" key="1">
    <citation type="submission" date="2017-10" db="EMBL/GenBank/DDBJ databases">
        <title>Draft genome of Lysinibacillus fusiformis strain Juneja, a laboratory-derived pathogen of Drosophila melanogaster.</title>
        <authorList>
            <person name="Smith B.R."/>
            <person name="Unckless R.L."/>
        </authorList>
    </citation>
    <scope>NUCLEOTIDE SEQUENCE [LARGE SCALE GENOMIC DNA]</scope>
    <source>
        <strain evidence="6 7">Juneja</strain>
    </source>
</reference>
<evidence type="ECO:0000256" key="3">
    <source>
        <dbReference type="ARBA" id="ARBA00023163"/>
    </source>
</evidence>
<gene>
    <name evidence="6" type="ORF">CRI88_15810</name>
</gene>
<dbReference type="SUPFAM" id="SSF46689">
    <property type="entry name" value="Homeodomain-like"/>
    <property type="match status" value="1"/>
</dbReference>
<dbReference type="GO" id="GO:0003700">
    <property type="term" value="F:DNA-binding transcription factor activity"/>
    <property type="evidence" value="ECO:0007669"/>
    <property type="project" value="TreeGrafter"/>
</dbReference>
<dbReference type="InterPro" id="IPR023772">
    <property type="entry name" value="DNA-bd_HTH_TetR-type_CS"/>
</dbReference>
<name>A0A2I0UYI7_9BACI</name>
<dbReference type="InterPro" id="IPR050109">
    <property type="entry name" value="HTH-type_TetR-like_transc_reg"/>
</dbReference>
<feature type="domain" description="HTH tetR-type" evidence="5">
    <location>
        <begin position="17"/>
        <end position="77"/>
    </location>
</feature>
<keyword evidence="1" id="KW-0805">Transcription regulation</keyword>
<protein>
    <submittedName>
        <fullName evidence="6">TetR/AcrR family transcriptional regulator</fullName>
    </submittedName>
</protein>
<feature type="DNA-binding region" description="H-T-H motif" evidence="4">
    <location>
        <begin position="40"/>
        <end position="59"/>
    </location>
</feature>
<dbReference type="PROSITE" id="PS50977">
    <property type="entry name" value="HTH_TETR_2"/>
    <property type="match status" value="1"/>
</dbReference>
<dbReference type="PANTHER" id="PTHR30055:SF234">
    <property type="entry name" value="HTH-TYPE TRANSCRIPTIONAL REGULATOR BETI"/>
    <property type="match status" value="1"/>
</dbReference>
<dbReference type="PROSITE" id="PS01081">
    <property type="entry name" value="HTH_TETR_1"/>
    <property type="match status" value="1"/>
</dbReference>
<proteinExistence type="predicted"/>
<dbReference type="InterPro" id="IPR001647">
    <property type="entry name" value="HTH_TetR"/>
</dbReference>
<organism evidence="6 7">
    <name type="scientific">Lysinibacillus fusiformis</name>
    <dbReference type="NCBI Taxonomy" id="28031"/>
    <lineage>
        <taxon>Bacteria</taxon>
        <taxon>Bacillati</taxon>
        <taxon>Bacillota</taxon>
        <taxon>Bacilli</taxon>
        <taxon>Bacillales</taxon>
        <taxon>Bacillaceae</taxon>
        <taxon>Lysinibacillus</taxon>
    </lineage>
</organism>
<keyword evidence="3" id="KW-0804">Transcription</keyword>
<sequence length="203" mass="23799">METKEVQHVSKRQQKKTINRENIINAAIELFSSKSFAEVSMRAIAKHANVSPGLIYQYFDDQQHLFMTAFKIESSSLLNVLHQTVEGQDHQLELLATKYIEYMYMHDNLYHMMTYFMLENEQHGNVSQELHDIIDELFSLFREALRQHLPDDHLKHTVQLFFASLNGLLITYKNLPGRSSDSNLQHIKQLTSLLVHTIKRQEK</sequence>
<dbReference type="InterPro" id="IPR009057">
    <property type="entry name" value="Homeodomain-like_sf"/>
</dbReference>
<dbReference type="Gene3D" id="1.10.357.10">
    <property type="entry name" value="Tetracycline Repressor, domain 2"/>
    <property type="match status" value="1"/>
</dbReference>